<dbReference type="EMBL" id="JAAOCX010000005">
    <property type="protein sequence ID" value="MBJ7632439.1"/>
    <property type="molecule type" value="Genomic_DNA"/>
</dbReference>
<evidence type="ECO:0000256" key="6">
    <source>
        <dbReference type="ARBA" id="ARBA00022826"/>
    </source>
</evidence>
<dbReference type="InterPro" id="IPR010617">
    <property type="entry name" value="TMEM175-like"/>
</dbReference>
<dbReference type="GO" id="GO:0005267">
    <property type="term" value="F:potassium channel activity"/>
    <property type="evidence" value="ECO:0007669"/>
    <property type="project" value="UniProtKB-KW"/>
</dbReference>
<keyword evidence="6" id="KW-0631">Potassium channel</keyword>
<evidence type="ECO:0000256" key="10">
    <source>
        <dbReference type="ARBA" id="ARBA00023136"/>
    </source>
</evidence>
<keyword evidence="9" id="KW-0406">Ion transport</keyword>
<dbReference type="PANTHER" id="PTHR31462:SF5">
    <property type="entry name" value="ENDOSOMAL_LYSOSOMAL PROTON CHANNEL TMEM175"/>
    <property type="match status" value="1"/>
</dbReference>
<comment type="caution">
    <text evidence="16">The sequence shown here is derived from an EMBL/GenBank/DDBJ whole genome shotgun (WGS) entry which is preliminary data.</text>
</comment>
<feature type="transmembrane region" description="Helical" evidence="13">
    <location>
        <begin position="171"/>
        <end position="187"/>
    </location>
</feature>
<evidence type="ECO:0000313" key="15">
    <source>
        <dbReference type="EMBL" id="MBJ7632439.1"/>
    </source>
</evidence>
<evidence type="ECO:0000313" key="16">
    <source>
        <dbReference type="EMBL" id="MBJ7638575.1"/>
    </source>
</evidence>
<keyword evidence="7" id="KW-0630">Potassium</keyword>
<dbReference type="Proteomes" id="UP000650485">
    <property type="component" value="Unassembled WGS sequence"/>
</dbReference>
<dbReference type="EMBL" id="JAAOCP010000004">
    <property type="protein sequence ID" value="MBJ7638575.1"/>
    <property type="molecule type" value="Genomic_DNA"/>
</dbReference>
<keyword evidence="8 13" id="KW-1133">Transmembrane helix</keyword>
<dbReference type="GO" id="GO:0016020">
    <property type="term" value="C:membrane"/>
    <property type="evidence" value="ECO:0007669"/>
    <property type="project" value="UniProtKB-SubCell"/>
</dbReference>
<dbReference type="AlphaFoldDB" id="A0A1T4JC56"/>
<evidence type="ECO:0000256" key="13">
    <source>
        <dbReference type="SAM" id="Phobius"/>
    </source>
</evidence>
<dbReference type="GeneID" id="57979107"/>
<evidence type="ECO:0000256" key="2">
    <source>
        <dbReference type="ARBA" id="ARBA00006920"/>
    </source>
</evidence>
<evidence type="ECO:0000256" key="5">
    <source>
        <dbReference type="ARBA" id="ARBA00022692"/>
    </source>
</evidence>
<evidence type="ECO:0000256" key="4">
    <source>
        <dbReference type="ARBA" id="ARBA00022538"/>
    </source>
</evidence>
<feature type="transmembrane region" description="Helical" evidence="13">
    <location>
        <begin position="109"/>
        <end position="129"/>
    </location>
</feature>
<keyword evidence="10 13" id="KW-0472">Membrane</keyword>
<reference evidence="16 17" key="3">
    <citation type="journal article" date="2021" name="Int. J. Food Microbiol.">
        <title>Safety demonstration of a microbial species for use in the food chain: Weissella confusa.</title>
        <authorList>
            <person name="Bourdichon F."/>
            <person name="Patrone V."/>
            <person name="Fontana A."/>
            <person name="Milani G."/>
            <person name="Morelli L."/>
        </authorList>
    </citation>
    <scope>NUCLEOTIDE SEQUENCE [LARGE SCALE GENOMIC DNA]</scope>
    <source>
        <strain evidence="15">CCUG 30943</strain>
        <strain evidence="16 17">CCUG 43002</strain>
    </source>
</reference>
<comment type="subcellular location">
    <subcellularLocation>
        <location evidence="1">Membrane</location>
        <topology evidence="1">Multi-pass membrane protein</topology>
    </subcellularLocation>
</comment>
<name>A0A1T4JC56_WEICO</name>
<feature type="transmembrane region" description="Helical" evidence="13">
    <location>
        <begin position="149"/>
        <end position="165"/>
    </location>
</feature>
<dbReference type="GO" id="GO:0015252">
    <property type="term" value="F:proton channel activity"/>
    <property type="evidence" value="ECO:0007669"/>
    <property type="project" value="InterPro"/>
</dbReference>
<evidence type="ECO:0000256" key="7">
    <source>
        <dbReference type="ARBA" id="ARBA00022958"/>
    </source>
</evidence>
<evidence type="ECO:0000256" key="11">
    <source>
        <dbReference type="ARBA" id="ARBA00023303"/>
    </source>
</evidence>
<evidence type="ECO:0000256" key="9">
    <source>
        <dbReference type="ARBA" id="ARBA00023065"/>
    </source>
</evidence>
<dbReference type="Proteomes" id="UP000808038">
    <property type="component" value="Unassembled WGS sequence"/>
</dbReference>
<evidence type="ECO:0000256" key="1">
    <source>
        <dbReference type="ARBA" id="ARBA00004141"/>
    </source>
</evidence>
<organism evidence="16 17">
    <name type="scientific">Weissella confusa</name>
    <name type="common">Lactobacillus confusus</name>
    <dbReference type="NCBI Taxonomy" id="1583"/>
    <lineage>
        <taxon>Bacteria</taxon>
        <taxon>Bacillati</taxon>
        <taxon>Bacillota</taxon>
        <taxon>Bacilli</taxon>
        <taxon>Lactobacillales</taxon>
        <taxon>Lactobacillaceae</taxon>
        <taxon>Weissella</taxon>
    </lineage>
</organism>
<sequence length="195" mass="21676">MSKSRLEAFSDGIFAIIITIMVLDLKIPSIGTWAGIGNAAWLSTFLAYLVSFIITASFWVSHHLIISNIEKVDSGVLWTNALTFLPMSLVPITTAWFGEFPTRVAPSVTYGIVYVMSVIALYNLSHVIAKHLDDPAQQKRMWRVNRSRLWLIGIGLIGTGLAFVWPPITGGMVFVISGGWLFLRNVIHVRAIQDM</sequence>
<evidence type="ECO:0000313" key="14">
    <source>
        <dbReference type="EMBL" id="MBC6499607.1"/>
    </source>
</evidence>
<keyword evidence="5 13" id="KW-0812">Transmembrane</keyword>
<feature type="transmembrane region" description="Helical" evidence="13">
    <location>
        <begin position="77"/>
        <end position="97"/>
    </location>
</feature>
<dbReference type="PANTHER" id="PTHR31462">
    <property type="entry name" value="ENDOSOMAL/LYSOSOMAL POTASSIUM CHANNEL TMEM175"/>
    <property type="match status" value="1"/>
</dbReference>
<dbReference type="RefSeq" id="WP_003607670.1">
    <property type="nucleotide sequence ID" value="NZ_ALXH01000148.1"/>
</dbReference>
<dbReference type="Proteomes" id="UP000728106">
    <property type="component" value="Unassembled WGS sequence"/>
</dbReference>
<feature type="transmembrane region" description="Helical" evidence="13">
    <location>
        <begin position="40"/>
        <end position="65"/>
    </location>
</feature>
<keyword evidence="11" id="KW-0407">Ion channel</keyword>
<gene>
    <name evidence="14" type="ORF">H7R52_15885</name>
    <name evidence="16" type="ORF">HAU20_04135</name>
    <name evidence="15" type="ORF">HAU43_04985</name>
</gene>
<dbReference type="EMBL" id="JACSZT010000020">
    <property type="protein sequence ID" value="MBC6499607.1"/>
    <property type="molecule type" value="Genomic_DNA"/>
</dbReference>
<accession>A0A1T4JC56</accession>
<keyword evidence="4" id="KW-0633">Potassium transport</keyword>
<comment type="similarity">
    <text evidence="2">Belongs to the TMEM175 family.</text>
</comment>
<evidence type="ECO:0000256" key="12">
    <source>
        <dbReference type="ARBA" id="ARBA00034430"/>
    </source>
</evidence>
<keyword evidence="3" id="KW-0813">Transport</keyword>
<evidence type="ECO:0000256" key="3">
    <source>
        <dbReference type="ARBA" id="ARBA00022448"/>
    </source>
</evidence>
<dbReference type="Pfam" id="PF06736">
    <property type="entry name" value="TMEM175"/>
    <property type="match status" value="1"/>
</dbReference>
<reference evidence="16" key="1">
    <citation type="submission" date="2020-02" db="EMBL/GenBank/DDBJ databases">
        <authorList>
            <person name="Fontana A."/>
            <person name="Patrone V."/>
            <person name="Morelli L."/>
        </authorList>
    </citation>
    <scope>NUCLEOTIDE SEQUENCE</scope>
    <source>
        <strain evidence="15">CCUG 30943</strain>
        <strain evidence="16">CCUG 43002</strain>
    </source>
</reference>
<evidence type="ECO:0000313" key="17">
    <source>
        <dbReference type="Proteomes" id="UP000728106"/>
    </source>
</evidence>
<proteinExistence type="inferred from homology"/>
<comment type="catalytic activity">
    <reaction evidence="12">
        <text>K(+)(in) = K(+)(out)</text>
        <dbReference type="Rhea" id="RHEA:29463"/>
        <dbReference type="ChEBI" id="CHEBI:29103"/>
    </reaction>
</comment>
<feature type="transmembrane region" description="Helical" evidence="13">
    <location>
        <begin position="12"/>
        <end position="34"/>
    </location>
</feature>
<keyword evidence="17" id="KW-1185">Reference proteome</keyword>
<reference evidence="14" key="2">
    <citation type="submission" date="2020-08" db="EMBL/GenBank/DDBJ databases">
        <title>Complete genome sequence of Weissella confusa strain FS54 provides insights into metabolic potential.</title>
        <authorList>
            <person name="Fhoula I."/>
            <person name="Najjari A."/>
            <person name="Lekired A."/>
            <person name="Bessrour-Aouam N."/>
            <person name="Jaballah S."/>
            <person name="Klibi N."/>
            <person name="Ouzari H.-I."/>
        </authorList>
    </citation>
    <scope>NUCLEOTIDE SEQUENCE</scope>
    <source>
        <strain evidence="14">FS54</strain>
    </source>
</reference>
<protein>
    <submittedName>
        <fullName evidence="16">DUF1211 domain-containing protein</fullName>
    </submittedName>
</protein>
<evidence type="ECO:0000256" key="8">
    <source>
        <dbReference type="ARBA" id="ARBA00022989"/>
    </source>
</evidence>